<reference evidence="3" key="1">
    <citation type="submission" date="2020-09" db="EMBL/GenBank/DDBJ databases">
        <title>A novel bacterium of genus Paenibacillus, isolated from South China Sea.</title>
        <authorList>
            <person name="Huang H."/>
            <person name="Mo K."/>
            <person name="Hu Y."/>
        </authorList>
    </citation>
    <scope>NUCLEOTIDE SEQUENCE</scope>
    <source>
        <strain evidence="3">IB182496</strain>
    </source>
</reference>
<dbReference type="RefSeq" id="WP_190914431.1">
    <property type="nucleotide sequence ID" value="NZ_JACXIZ010000007.1"/>
</dbReference>
<sequence>MLNVLRAKGAILTLACLLAAMTLLAACSSNENDLTAQDGNATEQPGESSSGQDNAIGETEGSLLSEAPITYKWLVQERREAPIRDDWKPYEEIFKNTNVQIEFEPVPAGGLEDKLQILIATNSPTDFMVVNHTDVRKYGPDGVFLNLKNYLDVMPNVKQLLADSPEAERLVTGDDGGIYAFPLIEGVDFPHAWLVRQDVMEELGLEAPASPEQFYDMLKAMKEAYPDSYPFLPQSGNFYLDSSAFTAIIRSFTGLQGLVAFDPVTEAYAFTPDYPGFREAIEFLQRLYDEELLDPEFPILTGTQWEERMLSGKSLISYYSKSRVSTFNNNAAQANLIEGYKLSSIPVFAADGIENYVYGRARYNTSNGIAIAGDIKSPEIAARFLDYLYSEEGSNLTSLGIEGETYHLVDGEPKFLESPTPYTKLLSEYGVFYPRITLNMEKARQAEVYDEDAQAVQEMYDGLVKEPVTLVLSDEESELELDVLSNLQSYIDQKLAEFVTGRTPISDESFASFLEQSVKLGAHELRDMYNGAYARQNP</sequence>
<feature type="chain" id="PRO_5036804832" evidence="2">
    <location>
        <begin position="26"/>
        <end position="538"/>
    </location>
</feature>
<dbReference type="EMBL" id="JACXIZ010000007">
    <property type="protein sequence ID" value="MBD2844089.1"/>
    <property type="molecule type" value="Genomic_DNA"/>
</dbReference>
<name>A0A927BR97_9BACL</name>
<dbReference type="PROSITE" id="PS51257">
    <property type="entry name" value="PROKAR_LIPOPROTEIN"/>
    <property type="match status" value="1"/>
</dbReference>
<feature type="compositionally biased region" description="Polar residues" evidence="1">
    <location>
        <begin position="35"/>
        <end position="53"/>
    </location>
</feature>
<dbReference type="SUPFAM" id="SSF53850">
    <property type="entry name" value="Periplasmic binding protein-like II"/>
    <property type="match status" value="1"/>
</dbReference>
<dbReference type="Pfam" id="PF01547">
    <property type="entry name" value="SBP_bac_1"/>
    <property type="match status" value="1"/>
</dbReference>
<protein>
    <submittedName>
        <fullName evidence="3">Extracellular solute-binding protein</fullName>
    </submittedName>
</protein>
<dbReference type="InterPro" id="IPR006059">
    <property type="entry name" value="SBP"/>
</dbReference>
<organism evidence="3 4">
    <name type="scientific">Paenibacillus sabuli</name>
    <dbReference type="NCBI Taxonomy" id="2772509"/>
    <lineage>
        <taxon>Bacteria</taxon>
        <taxon>Bacillati</taxon>
        <taxon>Bacillota</taxon>
        <taxon>Bacilli</taxon>
        <taxon>Bacillales</taxon>
        <taxon>Paenibacillaceae</taxon>
        <taxon>Paenibacillus</taxon>
    </lineage>
</organism>
<comment type="caution">
    <text evidence="3">The sequence shown here is derived from an EMBL/GenBank/DDBJ whole genome shotgun (WGS) entry which is preliminary data.</text>
</comment>
<dbReference type="Proteomes" id="UP000621560">
    <property type="component" value="Unassembled WGS sequence"/>
</dbReference>
<feature type="region of interest" description="Disordered" evidence="1">
    <location>
        <begin position="35"/>
        <end position="57"/>
    </location>
</feature>
<dbReference type="PANTHER" id="PTHR43649:SF12">
    <property type="entry name" value="DIACETYLCHITOBIOSE BINDING PROTEIN DASA"/>
    <property type="match status" value="1"/>
</dbReference>
<feature type="signal peptide" evidence="2">
    <location>
        <begin position="1"/>
        <end position="25"/>
    </location>
</feature>
<accession>A0A927BR97</accession>
<evidence type="ECO:0000313" key="4">
    <source>
        <dbReference type="Proteomes" id="UP000621560"/>
    </source>
</evidence>
<proteinExistence type="predicted"/>
<dbReference type="InterPro" id="IPR050490">
    <property type="entry name" value="Bact_solute-bd_prot1"/>
</dbReference>
<dbReference type="PANTHER" id="PTHR43649">
    <property type="entry name" value="ARABINOSE-BINDING PROTEIN-RELATED"/>
    <property type="match status" value="1"/>
</dbReference>
<evidence type="ECO:0000313" key="3">
    <source>
        <dbReference type="EMBL" id="MBD2844089.1"/>
    </source>
</evidence>
<gene>
    <name evidence="3" type="ORF">IDH44_02730</name>
</gene>
<dbReference type="AlphaFoldDB" id="A0A927BR97"/>
<keyword evidence="2" id="KW-0732">Signal</keyword>
<dbReference type="Gene3D" id="3.40.190.10">
    <property type="entry name" value="Periplasmic binding protein-like II"/>
    <property type="match status" value="2"/>
</dbReference>
<keyword evidence="4" id="KW-1185">Reference proteome</keyword>
<evidence type="ECO:0000256" key="1">
    <source>
        <dbReference type="SAM" id="MobiDB-lite"/>
    </source>
</evidence>
<evidence type="ECO:0000256" key="2">
    <source>
        <dbReference type="SAM" id="SignalP"/>
    </source>
</evidence>